<protein>
    <submittedName>
        <fullName evidence="1">Uncharacterized protein</fullName>
    </submittedName>
</protein>
<accession>A0AAV4QUX7</accession>
<comment type="caution">
    <text evidence="1">The sequence shown here is derived from an EMBL/GenBank/DDBJ whole genome shotgun (WGS) entry which is preliminary data.</text>
</comment>
<evidence type="ECO:0000313" key="2">
    <source>
        <dbReference type="Proteomes" id="UP001054945"/>
    </source>
</evidence>
<sequence length="80" mass="9004">MAEILAYPITRTEEEDEILLSSACCLLLLFAIHSFSSSSAADQSDSHVQRCFEIRADSRSEKSFLFPKSPACDIWRGVFE</sequence>
<reference evidence="1 2" key="1">
    <citation type="submission" date="2021-06" db="EMBL/GenBank/DDBJ databases">
        <title>Caerostris extrusa draft genome.</title>
        <authorList>
            <person name="Kono N."/>
            <person name="Arakawa K."/>
        </authorList>
    </citation>
    <scope>NUCLEOTIDE SEQUENCE [LARGE SCALE GENOMIC DNA]</scope>
</reference>
<proteinExistence type="predicted"/>
<dbReference type="AlphaFoldDB" id="A0AAV4QUX7"/>
<keyword evidence="2" id="KW-1185">Reference proteome</keyword>
<dbReference type="Proteomes" id="UP001054945">
    <property type="component" value="Unassembled WGS sequence"/>
</dbReference>
<gene>
    <name evidence="1" type="ORF">CEXT_483131</name>
</gene>
<organism evidence="1 2">
    <name type="scientific">Caerostris extrusa</name>
    <name type="common">Bark spider</name>
    <name type="synonym">Caerostris bankana</name>
    <dbReference type="NCBI Taxonomy" id="172846"/>
    <lineage>
        <taxon>Eukaryota</taxon>
        <taxon>Metazoa</taxon>
        <taxon>Ecdysozoa</taxon>
        <taxon>Arthropoda</taxon>
        <taxon>Chelicerata</taxon>
        <taxon>Arachnida</taxon>
        <taxon>Araneae</taxon>
        <taxon>Araneomorphae</taxon>
        <taxon>Entelegynae</taxon>
        <taxon>Araneoidea</taxon>
        <taxon>Araneidae</taxon>
        <taxon>Caerostris</taxon>
    </lineage>
</organism>
<dbReference type="EMBL" id="BPLR01007008">
    <property type="protein sequence ID" value="GIY13853.1"/>
    <property type="molecule type" value="Genomic_DNA"/>
</dbReference>
<evidence type="ECO:0000313" key="1">
    <source>
        <dbReference type="EMBL" id="GIY13853.1"/>
    </source>
</evidence>
<name>A0AAV4QUX7_CAEEX</name>